<dbReference type="EMBL" id="NMUH01001141">
    <property type="protein sequence ID" value="MQL89352.1"/>
    <property type="molecule type" value="Genomic_DNA"/>
</dbReference>
<feature type="non-terminal residue" evidence="1">
    <location>
        <position position="1"/>
    </location>
</feature>
<gene>
    <name evidence="1" type="ORF">Taro_021928</name>
</gene>
<protein>
    <submittedName>
        <fullName evidence="1">Uncharacterized protein</fullName>
    </submittedName>
</protein>
<keyword evidence="2" id="KW-1185">Reference proteome</keyword>
<accession>A0A843USX2</accession>
<evidence type="ECO:0000313" key="2">
    <source>
        <dbReference type="Proteomes" id="UP000652761"/>
    </source>
</evidence>
<name>A0A843USX2_COLES</name>
<proteinExistence type="predicted"/>
<dbReference type="AlphaFoldDB" id="A0A843USX2"/>
<reference evidence="1" key="1">
    <citation type="submission" date="2017-07" db="EMBL/GenBank/DDBJ databases">
        <title>Taro Niue Genome Assembly and Annotation.</title>
        <authorList>
            <person name="Atibalentja N."/>
            <person name="Keating K."/>
            <person name="Fields C.J."/>
        </authorList>
    </citation>
    <scope>NUCLEOTIDE SEQUENCE</scope>
    <source>
        <strain evidence="1">Niue_2</strain>
        <tissue evidence="1">Leaf</tissue>
    </source>
</reference>
<sequence length="264" mass="28259">VGKTLLIPPPLLSHLPHRALFPNFFRTQHHGTGCPPLSHTTCVGASAPPVHSARASVPPVQYMVRGGRSGSSYGRSSRGRGLLVATGSGEFTPPHPRVPVVGPSSMSLTVAVAAGPASVSPPVAAGLVPKDVDSLQEGGGSFYDSTLRKLWINGDKIEPAQASQFITRTIQAHFPGPIHRFNDFPMEEKCTESFSECRPDSLEGAGTDMDEERLVGKFVQHMGCREMATNIHNNESESGCQSRGQHAYKWICLLCDPSVQIGVI</sequence>
<dbReference type="Proteomes" id="UP000652761">
    <property type="component" value="Unassembled WGS sequence"/>
</dbReference>
<evidence type="ECO:0000313" key="1">
    <source>
        <dbReference type="EMBL" id="MQL89352.1"/>
    </source>
</evidence>
<organism evidence="1 2">
    <name type="scientific">Colocasia esculenta</name>
    <name type="common">Wild taro</name>
    <name type="synonym">Arum esculentum</name>
    <dbReference type="NCBI Taxonomy" id="4460"/>
    <lineage>
        <taxon>Eukaryota</taxon>
        <taxon>Viridiplantae</taxon>
        <taxon>Streptophyta</taxon>
        <taxon>Embryophyta</taxon>
        <taxon>Tracheophyta</taxon>
        <taxon>Spermatophyta</taxon>
        <taxon>Magnoliopsida</taxon>
        <taxon>Liliopsida</taxon>
        <taxon>Araceae</taxon>
        <taxon>Aroideae</taxon>
        <taxon>Colocasieae</taxon>
        <taxon>Colocasia</taxon>
    </lineage>
</organism>
<comment type="caution">
    <text evidence="1">The sequence shown here is derived from an EMBL/GenBank/DDBJ whole genome shotgun (WGS) entry which is preliminary data.</text>
</comment>